<keyword evidence="3" id="KW-0408">Iron</keyword>
<evidence type="ECO:0000313" key="5">
    <source>
        <dbReference type="EMBL" id="OLS02033.1"/>
    </source>
</evidence>
<dbReference type="GO" id="GO:0003824">
    <property type="term" value="F:catalytic activity"/>
    <property type="evidence" value="ECO:0007669"/>
    <property type="project" value="InterPro"/>
</dbReference>
<keyword evidence="2" id="KW-0479">Metal-binding</keyword>
<gene>
    <name evidence="5" type="ORF">TICRE_18500</name>
</gene>
<protein>
    <submittedName>
        <fullName evidence="5">Uncharacterized protein</fullName>
    </submittedName>
</protein>
<dbReference type="EMBL" id="LTDM01000043">
    <property type="protein sequence ID" value="OLS02033.1"/>
    <property type="molecule type" value="Genomic_DNA"/>
</dbReference>
<name>A0A1U7M3Z0_TISCR</name>
<dbReference type="GO" id="GO:0046872">
    <property type="term" value="F:metal ion binding"/>
    <property type="evidence" value="ECO:0007669"/>
    <property type="project" value="UniProtKB-KW"/>
</dbReference>
<dbReference type="InterPro" id="IPR058240">
    <property type="entry name" value="rSAM_sf"/>
</dbReference>
<evidence type="ECO:0000256" key="4">
    <source>
        <dbReference type="ARBA" id="ARBA00023014"/>
    </source>
</evidence>
<proteinExistence type="predicted"/>
<organism evidence="5 6">
    <name type="scientific">Tissierella creatinophila DSM 6911</name>
    <dbReference type="NCBI Taxonomy" id="1123403"/>
    <lineage>
        <taxon>Bacteria</taxon>
        <taxon>Bacillati</taxon>
        <taxon>Bacillota</taxon>
        <taxon>Tissierellia</taxon>
        <taxon>Tissierellales</taxon>
        <taxon>Tissierellaceae</taxon>
        <taxon>Tissierella</taxon>
    </lineage>
</organism>
<dbReference type="OrthoDB" id="9805809at2"/>
<keyword evidence="6" id="KW-1185">Reference proteome</keyword>
<dbReference type="RefSeq" id="WP_075727335.1">
    <property type="nucleotide sequence ID" value="NZ_LTDM01000043.1"/>
</dbReference>
<keyword evidence="4" id="KW-0411">Iron-sulfur</keyword>
<dbReference type="Proteomes" id="UP000186112">
    <property type="component" value="Unassembled WGS sequence"/>
</dbReference>
<evidence type="ECO:0000256" key="2">
    <source>
        <dbReference type="ARBA" id="ARBA00022723"/>
    </source>
</evidence>
<dbReference type="GO" id="GO:0051536">
    <property type="term" value="F:iron-sulfur cluster binding"/>
    <property type="evidence" value="ECO:0007669"/>
    <property type="project" value="UniProtKB-KW"/>
</dbReference>
<dbReference type="InterPro" id="IPR007197">
    <property type="entry name" value="rSAM"/>
</dbReference>
<evidence type="ECO:0000313" key="6">
    <source>
        <dbReference type="Proteomes" id="UP000186112"/>
    </source>
</evidence>
<evidence type="ECO:0000256" key="3">
    <source>
        <dbReference type="ARBA" id="ARBA00023004"/>
    </source>
</evidence>
<evidence type="ECO:0000256" key="1">
    <source>
        <dbReference type="ARBA" id="ARBA00022691"/>
    </source>
</evidence>
<sequence length="264" mass="30907">MYIKQGLFTDYLDIGHAIIIYNYFNNKVYKVHDPKKIEILHCIFKNYDIDELVNAHGNIFIDFLQELQLFNLVCITENKDVFHDDLSTGGCIAKFYSNNNKIEVRKLYVEIGNECDVNCNLCDNDAMFKCKSCFKIYKNENFDFDVLNNFISMTVEEYNCRELIFLGSEPLDDAKELLEISKNVKRINPNIKIYINTPFSISDKDILEDIYRNNIIINLQLVDNETYYDKINILLRNNIQIVPIIRETNDMNLIPGVCQASCRI</sequence>
<keyword evidence="1" id="KW-0949">S-adenosyl-L-methionine</keyword>
<accession>A0A1U7M3Z0</accession>
<reference evidence="5 6" key="1">
    <citation type="submission" date="2016-02" db="EMBL/GenBank/DDBJ databases">
        <title>Genome sequence of Tissierella creatinophila DSM 6911.</title>
        <authorList>
            <person name="Poehlein A."/>
            <person name="Daniel R."/>
        </authorList>
    </citation>
    <scope>NUCLEOTIDE SEQUENCE [LARGE SCALE GENOMIC DNA]</scope>
    <source>
        <strain evidence="5 6">DSM 6911</strain>
    </source>
</reference>
<dbReference type="Pfam" id="PF13353">
    <property type="entry name" value="Fer4_12"/>
    <property type="match status" value="1"/>
</dbReference>
<dbReference type="Gene3D" id="3.20.20.70">
    <property type="entry name" value="Aldolase class I"/>
    <property type="match status" value="1"/>
</dbReference>
<dbReference type="SUPFAM" id="SSF102114">
    <property type="entry name" value="Radical SAM enzymes"/>
    <property type="match status" value="1"/>
</dbReference>
<dbReference type="InterPro" id="IPR013785">
    <property type="entry name" value="Aldolase_TIM"/>
</dbReference>
<comment type="caution">
    <text evidence="5">The sequence shown here is derived from an EMBL/GenBank/DDBJ whole genome shotgun (WGS) entry which is preliminary data.</text>
</comment>
<dbReference type="AlphaFoldDB" id="A0A1U7M3Z0"/>
<dbReference type="SFLD" id="SFLDS00029">
    <property type="entry name" value="Radical_SAM"/>
    <property type="match status" value="1"/>
</dbReference>